<protein>
    <recommendedName>
        <fullName evidence="1">Retrotransposon gag domain-containing protein</fullName>
    </recommendedName>
</protein>
<dbReference type="Proteomes" id="UP001172457">
    <property type="component" value="Chromosome 7"/>
</dbReference>
<feature type="domain" description="Retrotransposon gag" evidence="1">
    <location>
        <begin position="157"/>
        <end position="231"/>
    </location>
</feature>
<sequence length="237" mass="27118">MARMTTRSAVYVNWKQKYLLVVRVACALTTSSKPCHGGYQKEFGSEEPETPDLRDIIASQITETMQQILPGLFAQMKDEVLQAVDQRIDTAFASRGSTSGSNNQAQSRSSTFKDFMACQPPHYEGRKDPIACSRWVAAVEAAFRTCGCPEGMKVFYAANLLRDAGKDWWVLILKSHTEEQISAMTWEAFRDLFEEDFAPRIERERERERIMAEFLKLAQTTETVNEITDQFWEKSLF</sequence>
<dbReference type="AlphaFoldDB" id="A0AA38T1A4"/>
<keyword evidence="3" id="KW-1185">Reference proteome</keyword>
<comment type="caution">
    <text evidence="2">The sequence shown here is derived from an EMBL/GenBank/DDBJ whole genome shotgun (WGS) entry which is preliminary data.</text>
</comment>
<proteinExistence type="predicted"/>
<reference evidence="2" key="1">
    <citation type="submission" date="2023-03" db="EMBL/GenBank/DDBJ databases">
        <title>Chromosome-scale reference genome and RAD-based genetic map of yellow starthistle (Centaurea solstitialis) reveal putative structural variation and QTLs associated with invader traits.</title>
        <authorList>
            <person name="Reatini B."/>
            <person name="Cang F.A."/>
            <person name="Jiang Q."/>
            <person name="Mckibben M.T.W."/>
            <person name="Barker M.S."/>
            <person name="Rieseberg L.H."/>
            <person name="Dlugosch K.M."/>
        </authorList>
    </citation>
    <scope>NUCLEOTIDE SEQUENCE</scope>
    <source>
        <strain evidence="2">CAN-66</strain>
        <tissue evidence="2">Leaf</tissue>
    </source>
</reference>
<gene>
    <name evidence="2" type="ORF">OSB04_028824</name>
</gene>
<dbReference type="InterPro" id="IPR005162">
    <property type="entry name" value="Retrotrans_gag_dom"/>
</dbReference>
<dbReference type="EMBL" id="JARYMX010000007">
    <property type="protein sequence ID" value="KAJ9542318.1"/>
    <property type="molecule type" value="Genomic_DNA"/>
</dbReference>
<accession>A0AA38T1A4</accession>
<evidence type="ECO:0000313" key="2">
    <source>
        <dbReference type="EMBL" id="KAJ9542318.1"/>
    </source>
</evidence>
<dbReference type="Pfam" id="PF03732">
    <property type="entry name" value="Retrotrans_gag"/>
    <property type="match status" value="1"/>
</dbReference>
<evidence type="ECO:0000259" key="1">
    <source>
        <dbReference type="Pfam" id="PF03732"/>
    </source>
</evidence>
<name>A0AA38T1A4_9ASTR</name>
<organism evidence="2 3">
    <name type="scientific">Centaurea solstitialis</name>
    <name type="common">yellow star-thistle</name>
    <dbReference type="NCBI Taxonomy" id="347529"/>
    <lineage>
        <taxon>Eukaryota</taxon>
        <taxon>Viridiplantae</taxon>
        <taxon>Streptophyta</taxon>
        <taxon>Embryophyta</taxon>
        <taxon>Tracheophyta</taxon>
        <taxon>Spermatophyta</taxon>
        <taxon>Magnoliopsida</taxon>
        <taxon>eudicotyledons</taxon>
        <taxon>Gunneridae</taxon>
        <taxon>Pentapetalae</taxon>
        <taxon>asterids</taxon>
        <taxon>campanulids</taxon>
        <taxon>Asterales</taxon>
        <taxon>Asteraceae</taxon>
        <taxon>Carduoideae</taxon>
        <taxon>Cardueae</taxon>
        <taxon>Centaureinae</taxon>
        <taxon>Centaurea</taxon>
    </lineage>
</organism>
<evidence type="ECO:0000313" key="3">
    <source>
        <dbReference type="Proteomes" id="UP001172457"/>
    </source>
</evidence>